<dbReference type="Pfam" id="PF12323">
    <property type="entry name" value="HTH_OrfB_IS605"/>
    <property type="match status" value="1"/>
</dbReference>
<dbReference type="EMBL" id="ACEP01000072">
    <property type="protein sequence ID" value="EEG36572.1"/>
    <property type="molecule type" value="Genomic_DNA"/>
</dbReference>
<dbReference type="InterPro" id="IPR021027">
    <property type="entry name" value="Transposase_put_HTH"/>
</dbReference>
<evidence type="ECO:0000313" key="3">
    <source>
        <dbReference type="Proteomes" id="UP000003174"/>
    </source>
</evidence>
<proteinExistence type="predicted"/>
<evidence type="ECO:0000313" key="2">
    <source>
        <dbReference type="EMBL" id="EEG36572.1"/>
    </source>
</evidence>
<protein>
    <recommendedName>
        <fullName evidence="1">Transposase putative helix-turn-helix domain-containing protein</fullName>
    </recommendedName>
</protein>
<comment type="caution">
    <text evidence="2">The sequence shown here is derived from an EMBL/GenBank/DDBJ whole genome shotgun (WGS) entry which is preliminary data.</text>
</comment>
<organism evidence="2 3">
    <name type="scientific">Anaerobutyricum hallii DSM 3353</name>
    <dbReference type="NCBI Taxonomy" id="411469"/>
    <lineage>
        <taxon>Bacteria</taxon>
        <taxon>Bacillati</taxon>
        <taxon>Bacillota</taxon>
        <taxon>Clostridia</taxon>
        <taxon>Lachnospirales</taxon>
        <taxon>Lachnospiraceae</taxon>
        <taxon>Anaerobutyricum</taxon>
    </lineage>
</organism>
<reference evidence="2 3" key="2">
    <citation type="submission" date="2009-02" db="EMBL/GenBank/DDBJ databases">
        <title>Draft genome sequence of Eubacterium hallii (DSM 3353).</title>
        <authorList>
            <person name="Sudarsanam P."/>
            <person name="Ley R."/>
            <person name="Guruge J."/>
            <person name="Turnbaugh P.J."/>
            <person name="Mahowald M."/>
            <person name="Liep D."/>
            <person name="Gordon J."/>
        </authorList>
    </citation>
    <scope>NUCLEOTIDE SEQUENCE [LARGE SCALE GENOMIC DNA]</scope>
    <source>
        <strain evidence="2 3">DSM 3353</strain>
    </source>
</reference>
<name>C0EVW9_9FIRM</name>
<feature type="domain" description="Transposase putative helix-turn-helix" evidence="1">
    <location>
        <begin position="10"/>
        <end position="36"/>
    </location>
</feature>
<dbReference type="AlphaFoldDB" id="C0EVW9"/>
<feature type="non-terminal residue" evidence="2">
    <location>
        <position position="36"/>
    </location>
</feature>
<gene>
    <name evidence="2" type="ORF">EUBHAL_01557</name>
</gene>
<dbReference type="Proteomes" id="UP000003174">
    <property type="component" value="Unassembled WGS sequence"/>
</dbReference>
<reference evidence="2 3" key="1">
    <citation type="submission" date="2009-01" db="EMBL/GenBank/DDBJ databases">
        <authorList>
            <person name="Fulton L."/>
            <person name="Clifton S."/>
            <person name="Fulton B."/>
            <person name="Xu J."/>
            <person name="Minx P."/>
            <person name="Pepin K.H."/>
            <person name="Johnson M."/>
            <person name="Bhonagiri V."/>
            <person name="Nash W.E."/>
            <person name="Mardis E.R."/>
            <person name="Wilson R.K."/>
        </authorList>
    </citation>
    <scope>NUCLEOTIDE SEQUENCE [LARGE SCALE GENOMIC DNA]</scope>
    <source>
        <strain evidence="2 3">DSM 3353</strain>
    </source>
</reference>
<evidence type="ECO:0000259" key="1">
    <source>
        <dbReference type="Pfam" id="PF12323"/>
    </source>
</evidence>
<sequence>MGFRGKGSGMVANRAYKFRIYPNDEQKILFAKTFGC</sequence>
<accession>C0EVW9</accession>